<protein>
    <recommendedName>
        <fullName evidence="4">PGAP1-like protein</fullName>
    </recommendedName>
</protein>
<feature type="region of interest" description="Disordered" evidence="1">
    <location>
        <begin position="498"/>
        <end position="526"/>
    </location>
</feature>
<evidence type="ECO:0000256" key="1">
    <source>
        <dbReference type="SAM" id="MobiDB-lite"/>
    </source>
</evidence>
<accession>A0A1I3UQ92</accession>
<reference evidence="2 3" key="1">
    <citation type="submission" date="2016-10" db="EMBL/GenBank/DDBJ databases">
        <authorList>
            <person name="de Groot N.N."/>
        </authorList>
    </citation>
    <scope>NUCLEOTIDE SEQUENCE [LARGE SCALE GENOMIC DNA]</scope>
    <source>
        <strain evidence="2 3">LMG 23650</strain>
    </source>
</reference>
<keyword evidence="3" id="KW-1185">Reference proteome</keyword>
<sequence>MSTPAAEATPVQKQAVRRVPLQFDENGDPIFHSVTSPECFKPHALGVMPPRHVIPVIFVPGIMGTNLCANGTAQKAGTTAWAPPNGAMAGLGEWRRRKKQTPTERQQQLMPDRVMVDPSKKVAVPKSLFTITDEEARRRGWGEIHFDSYGGILAALELALNDQYIDAGTAGAKEMPVWTTAKTLKDVDGKDVLSEWNPEKSDVPPLNDTEFRRLADYYYPVWACGYNWVGSNGDSADLLIKRINEAIDWYKRGKYWISTDKVIIVTHSMGGLVGRRAAQKAESQMLGVVHGVQPVGGAPVVYRRMRAGTETDGFFDIMGAIVATIIGWDAADVTCVMANSPGVLELLPTKNYPPKWLRFEHESNGSSTPVMPALPIGDPYTEIYNKRVKDVWWAMVDDALIDPAGLVAKQHGVVFDAYGETISNVRDFHDTLGLYSHPNTYAYYGGDDKHVAFSNVRWVTKNAVPAGADGVLPTLTADSFTKLGQTTLTVLSQKVTFSPAGHDKPDSDTDASSGDGTVPSPSGALISEGSGTQNVFRMKGFDHQHSYADRVVQENVLYCIAKIIQAATPVEELPACKE</sequence>
<evidence type="ECO:0000313" key="3">
    <source>
        <dbReference type="Proteomes" id="UP000199548"/>
    </source>
</evidence>
<dbReference type="SUPFAM" id="SSF53474">
    <property type="entry name" value="alpha/beta-Hydrolases"/>
    <property type="match status" value="1"/>
</dbReference>
<organism evidence="2 3">
    <name type="scientific">Paraburkholderia megapolitana</name>
    <dbReference type="NCBI Taxonomy" id="420953"/>
    <lineage>
        <taxon>Bacteria</taxon>
        <taxon>Pseudomonadati</taxon>
        <taxon>Pseudomonadota</taxon>
        <taxon>Betaproteobacteria</taxon>
        <taxon>Burkholderiales</taxon>
        <taxon>Burkholderiaceae</taxon>
        <taxon>Paraburkholderia</taxon>
    </lineage>
</organism>
<evidence type="ECO:0000313" key="2">
    <source>
        <dbReference type="EMBL" id="SFJ85035.1"/>
    </source>
</evidence>
<dbReference type="OrthoDB" id="9814331at2"/>
<name>A0A1I3UQ92_9BURK</name>
<dbReference type="RefSeq" id="WP_091019238.1">
    <property type="nucleotide sequence ID" value="NZ_CP041745.1"/>
</dbReference>
<gene>
    <name evidence="2" type="ORF">SAMN05192543_11226</name>
</gene>
<dbReference type="AlphaFoldDB" id="A0A1I3UQ92"/>
<dbReference type="Gene3D" id="3.40.50.1820">
    <property type="entry name" value="alpha/beta hydrolase"/>
    <property type="match status" value="1"/>
</dbReference>
<proteinExistence type="predicted"/>
<dbReference type="InterPro" id="IPR029058">
    <property type="entry name" value="AB_hydrolase_fold"/>
</dbReference>
<dbReference type="Proteomes" id="UP000199548">
    <property type="component" value="Unassembled WGS sequence"/>
</dbReference>
<evidence type="ECO:0008006" key="4">
    <source>
        <dbReference type="Google" id="ProtNLM"/>
    </source>
</evidence>
<dbReference type="STRING" id="420953.SAMN05192543_11226"/>
<dbReference type="EMBL" id="FOQU01000012">
    <property type="protein sequence ID" value="SFJ85035.1"/>
    <property type="molecule type" value="Genomic_DNA"/>
</dbReference>